<sequence length="162" mass="18709">MQAVLYYLGLNGTKPAPLQLPVLMERQMSCAEYAESRQKLLRILLNEKACRVWVKGHCLDAEHKRARLIEQWHEVRAPEVEKAEQAVVQLQTLARPSRRIPEEVRARIAMLKRRGNFQGALNEVRLLDTVPRSQSVGQPVNRMSLQPLERGRRGHQEQKMSL</sequence>
<gene>
    <name evidence="2" type="ORF">Amal_03499</name>
</gene>
<comment type="caution">
    <text evidence="2">The sequence shown here is derived from an EMBL/GenBank/DDBJ whole genome shotgun (WGS) entry which is preliminary data.</text>
</comment>
<organism evidence="2 3">
    <name type="scientific">Acetobacter malorum</name>
    <dbReference type="NCBI Taxonomy" id="178901"/>
    <lineage>
        <taxon>Bacteria</taxon>
        <taxon>Pseudomonadati</taxon>
        <taxon>Pseudomonadota</taxon>
        <taxon>Alphaproteobacteria</taxon>
        <taxon>Acetobacterales</taxon>
        <taxon>Acetobacteraceae</taxon>
        <taxon>Acetobacter</taxon>
    </lineage>
</organism>
<name>A0A177G668_9PROT</name>
<accession>A0A177G668</accession>
<protein>
    <submittedName>
        <fullName evidence="2">Uncharacterized protein</fullName>
    </submittedName>
</protein>
<feature type="region of interest" description="Disordered" evidence="1">
    <location>
        <begin position="135"/>
        <end position="162"/>
    </location>
</feature>
<evidence type="ECO:0000313" key="2">
    <source>
        <dbReference type="EMBL" id="OAG75336.1"/>
    </source>
</evidence>
<feature type="compositionally biased region" description="Basic and acidic residues" evidence="1">
    <location>
        <begin position="149"/>
        <end position="162"/>
    </location>
</feature>
<dbReference type="AlphaFoldDB" id="A0A177G668"/>
<evidence type="ECO:0000256" key="1">
    <source>
        <dbReference type="SAM" id="MobiDB-lite"/>
    </source>
</evidence>
<dbReference type="Proteomes" id="UP000077349">
    <property type="component" value="Unassembled WGS sequence"/>
</dbReference>
<reference evidence="2 3" key="1">
    <citation type="submission" date="2016-03" db="EMBL/GenBank/DDBJ databases">
        <title>Draft genome sequence of Acetobacter malorum CECT 7742, a strain isolated from strawberry vinegar.</title>
        <authorList>
            <person name="Sainz F."/>
            <person name="Mas A."/>
            <person name="Torija M.J."/>
        </authorList>
    </citation>
    <scope>NUCLEOTIDE SEQUENCE [LARGE SCALE GENOMIC DNA]</scope>
    <source>
        <strain evidence="2 3">CECT 7742</strain>
    </source>
</reference>
<evidence type="ECO:0000313" key="3">
    <source>
        <dbReference type="Proteomes" id="UP000077349"/>
    </source>
</evidence>
<dbReference type="PATRIC" id="fig|178901.16.peg.3742"/>
<dbReference type="EMBL" id="LVHD01000067">
    <property type="protein sequence ID" value="OAG75336.1"/>
    <property type="molecule type" value="Genomic_DNA"/>
</dbReference>
<proteinExistence type="predicted"/>
<feature type="compositionally biased region" description="Polar residues" evidence="1">
    <location>
        <begin position="135"/>
        <end position="144"/>
    </location>
</feature>